<reference evidence="2 3" key="1">
    <citation type="journal article" date="2024" name="bioRxiv">
        <title>A reference genome for Trichogramma kaykai: A tiny desert-dwelling parasitoid wasp with competing sex-ratio distorters.</title>
        <authorList>
            <person name="Culotta J."/>
            <person name="Lindsey A.R."/>
        </authorList>
    </citation>
    <scope>NUCLEOTIDE SEQUENCE [LARGE SCALE GENOMIC DNA]</scope>
    <source>
        <strain evidence="2 3">KSX58</strain>
    </source>
</reference>
<evidence type="ECO:0000256" key="1">
    <source>
        <dbReference type="SAM" id="MobiDB-lite"/>
    </source>
</evidence>
<evidence type="ECO:0000313" key="2">
    <source>
        <dbReference type="EMBL" id="KAL3403020.1"/>
    </source>
</evidence>
<evidence type="ECO:0000313" key="3">
    <source>
        <dbReference type="Proteomes" id="UP001627154"/>
    </source>
</evidence>
<protein>
    <submittedName>
        <fullName evidence="2">Uncharacterized protein</fullName>
    </submittedName>
</protein>
<feature type="region of interest" description="Disordered" evidence="1">
    <location>
        <begin position="1"/>
        <end position="21"/>
    </location>
</feature>
<organism evidence="2 3">
    <name type="scientific">Trichogramma kaykai</name>
    <dbReference type="NCBI Taxonomy" id="54128"/>
    <lineage>
        <taxon>Eukaryota</taxon>
        <taxon>Metazoa</taxon>
        <taxon>Ecdysozoa</taxon>
        <taxon>Arthropoda</taxon>
        <taxon>Hexapoda</taxon>
        <taxon>Insecta</taxon>
        <taxon>Pterygota</taxon>
        <taxon>Neoptera</taxon>
        <taxon>Endopterygota</taxon>
        <taxon>Hymenoptera</taxon>
        <taxon>Apocrita</taxon>
        <taxon>Proctotrupomorpha</taxon>
        <taxon>Chalcidoidea</taxon>
        <taxon>Trichogrammatidae</taxon>
        <taxon>Trichogramma</taxon>
    </lineage>
</organism>
<gene>
    <name evidence="2" type="ORF">TKK_004166</name>
</gene>
<dbReference type="EMBL" id="JBJJXI010000032">
    <property type="protein sequence ID" value="KAL3403020.1"/>
    <property type="molecule type" value="Genomic_DNA"/>
</dbReference>
<comment type="caution">
    <text evidence="2">The sequence shown here is derived from an EMBL/GenBank/DDBJ whole genome shotgun (WGS) entry which is preliminary data.</text>
</comment>
<name>A0ABD2XD06_9HYME</name>
<feature type="compositionally biased region" description="Basic and acidic residues" evidence="1">
    <location>
        <begin position="9"/>
        <end position="19"/>
    </location>
</feature>
<dbReference type="Proteomes" id="UP001627154">
    <property type="component" value="Unassembled WGS sequence"/>
</dbReference>
<accession>A0ABD2XD06</accession>
<proteinExistence type="predicted"/>
<dbReference type="AlphaFoldDB" id="A0ABD2XD06"/>
<sequence>MKSSGTDNYTDKVKKEPTDRCYNVNDEGETKVQTFDTKNLQHIYLQENTIYTLEELKGINEYQPNQDIKIEFECEDVKPNAEIRNQM</sequence>
<keyword evidence="3" id="KW-1185">Reference proteome</keyword>